<name>A0A5D0RAW5_9FLAO</name>
<keyword evidence="4" id="KW-1185">Reference proteome</keyword>
<evidence type="ECO:0000259" key="2">
    <source>
        <dbReference type="PROSITE" id="PS50846"/>
    </source>
</evidence>
<dbReference type="PROSITE" id="PS50846">
    <property type="entry name" value="HMA_2"/>
    <property type="match status" value="1"/>
</dbReference>
<gene>
    <name evidence="3" type="ORF">ES674_00160</name>
</gene>
<proteinExistence type="predicted"/>
<dbReference type="AlphaFoldDB" id="A0A5D0RAW5"/>
<sequence>MRLTNSLNFNHYIMIDTYTISGMTCSGCKKSVEEALLKLEAIDAVNINLETAEAKITMNKKVEMAILQDALSGSYTISKKEKSHIFKRFKI</sequence>
<dbReference type="InterPro" id="IPR017969">
    <property type="entry name" value="Heavy-metal-associated_CS"/>
</dbReference>
<protein>
    <submittedName>
        <fullName evidence="3">Heavy-metal-associated domain-containing protein</fullName>
    </submittedName>
</protein>
<dbReference type="Proteomes" id="UP000323720">
    <property type="component" value="Unassembled WGS sequence"/>
</dbReference>
<feature type="domain" description="HMA" evidence="2">
    <location>
        <begin position="14"/>
        <end position="78"/>
    </location>
</feature>
<dbReference type="GO" id="GO:0046872">
    <property type="term" value="F:metal ion binding"/>
    <property type="evidence" value="ECO:0007669"/>
    <property type="project" value="UniProtKB-KW"/>
</dbReference>
<comment type="caution">
    <text evidence="3">The sequence shown here is derived from an EMBL/GenBank/DDBJ whole genome shotgun (WGS) entry which is preliminary data.</text>
</comment>
<dbReference type="SUPFAM" id="SSF55008">
    <property type="entry name" value="HMA, heavy metal-associated domain"/>
    <property type="match status" value="1"/>
</dbReference>
<evidence type="ECO:0000313" key="4">
    <source>
        <dbReference type="Proteomes" id="UP000323720"/>
    </source>
</evidence>
<dbReference type="InterPro" id="IPR036163">
    <property type="entry name" value="HMA_dom_sf"/>
</dbReference>
<dbReference type="InterPro" id="IPR006121">
    <property type="entry name" value="HMA_dom"/>
</dbReference>
<evidence type="ECO:0000256" key="1">
    <source>
        <dbReference type="ARBA" id="ARBA00022723"/>
    </source>
</evidence>
<dbReference type="OrthoDB" id="1521937at2"/>
<dbReference type="EMBL" id="VSKK01000001">
    <property type="protein sequence ID" value="TYB78229.1"/>
    <property type="molecule type" value="Genomic_DNA"/>
</dbReference>
<keyword evidence="1" id="KW-0479">Metal-binding</keyword>
<dbReference type="CDD" id="cd00371">
    <property type="entry name" value="HMA"/>
    <property type="match status" value="1"/>
</dbReference>
<dbReference type="PROSITE" id="PS01047">
    <property type="entry name" value="HMA_1"/>
    <property type="match status" value="1"/>
</dbReference>
<evidence type="ECO:0000313" key="3">
    <source>
        <dbReference type="EMBL" id="TYB78229.1"/>
    </source>
</evidence>
<dbReference type="Pfam" id="PF00403">
    <property type="entry name" value="HMA"/>
    <property type="match status" value="1"/>
</dbReference>
<reference evidence="3 4" key="1">
    <citation type="submission" date="2019-08" db="EMBL/GenBank/DDBJ databases">
        <title>Genomes of Antarctic Bizionia species.</title>
        <authorList>
            <person name="Bowman J.P."/>
        </authorList>
    </citation>
    <scope>NUCLEOTIDE SEQUENCE [LARGE SCALE GENOMIC DNA]</scope>
    <source>
        <strain evidence="3 4">ADA-4</strain>
    </source>
</reference>
<dbReference type="Gene3D" id="3.30.70.100">
    <property type="match status" value="1"/>
</dbReference>
<accession>A0A5D0RAW5</accession>
<organism evidence="3 4">
    <name type="scientific">Bizionia myxarmorum</name>
    <dbReference type="NCBI Taxonomy" id="291186"/>
    <lineage>
        <taxon>Bacteria</taxon>
        <taxon>Pseudomonadati</taxon>
        <taxon>Bacteroidota</taxon>
        <taxon>Flavobacteriia</taxon>
        <taxon>Flavobacteriales</taxon>
        <taxon>Flavobacteriaceae</taxon>
        <taxon>Bizionia</taxon>
    </lineage>
</organism>